<feature type="compositionally biased region" description="Low complexity" evidence="4">
    <location>
        <begin position="273"/>
        <end position="283"/>
    </location>
</feature>
<dbReference type="SMART" id="SM00490">
    <property type="entry name" value="HELICc"/>
    <property type="match status" value="1"/>
</dbReference>
<sequence>MSSDHSQNLSLSSSINDFSGVRRSSRRRSRNASSDDEDFVADEKELEKIEAKNPNASDHITPRSTSASQLINYVDPSSSGNEGGEEFEYEYEEDLETNQNFQGENNNNQHRHKHKRELENEISLFEQTNKIEHIFLSRESDQGIEYLVTFQNSESPFAQWILAVILGDFDNFLRMLKKFNETEMKMSFYNTITHIFEVSYNSPLHIISHRFFSENKLEFLFQFDLETGTAFFWEIGGQPATENLIKHYLETLVCIIGQPISTPDPQTPEAKNNNDGNNNSNNLNNSLFYNNNNDFLYNNNTMINTNNNYLYNRVLMKRPKELKIEYSESDEYKSVDDKTPRDYQIDGVNWMLNCFCQGHGCILADEMGLGKTIQSLVFLMKLNKDTEFHGPHLIAVRTNTYNQWCSEIERWCNMKIKYIAYQGDPQTRDLIREYQFPSIDEKGNRVPNSYGFNILLATYDIVLKDSDVLKDVDWQVIIIDEGHRIKNNVGKKHHAFQSFKYQHRIILTGTPIQNTLQELFTLLNFVSPEYFQDESIFPEDDIESLDESVLKNLFLKISPHLMRRSLLSVEHSIIPKEERVAFLHMTLEQMELTRLNKLHALDRISQSFDTLSESSCNQRICNHPFLINGAEKFYTKKYSKLSRLDLLIQTSSKFMFLDKILPIIQKSNRSVLLFSQRLKTLRLLQEYCKLKKYNSVMLIGEMNENEKKDAISQFSDPNSDVFIFLISTRSGSEGLNLTKASFSIIFDPDWNPQNDLQAQARCHRIGQTQKVDVLRLITYGSYEHEMFSRAQRKLSLWLSLFGDGSQIKQNQHADSLSDQISIQNNKYDSIMSPLKRNDSTTEFESELLYDVKTDSNLNSSTNNDSNSNSVKSIESTVKEPPFIKKFDKHKVYTNIDDVLEDMATVVTEERMPIVSQEAIPIQDLSMNMADDQFLKKFPLPPSITSSPSASKSNGTTVNKKGRPVMQKINFDPKAAKQVILQLERVGYGEWEKIYEIVDENICNIPQLAKFCQMAILLHFRACDPSRVSSFPLLINKLLSDRPDLEFTNFFCKDPANEWYFRGEASVCKYIRGHIFKTCFNFLSILEFHLIISEYIQMKKELAKVNSNKSQIINLNPTENENGNLNLNPTENENISLNLNPTENENISLNLDENESEKLNFENNESNFEISFPFDELPPYPDFMSKDKGTFDRLVRLNEFSSVNSRVFQILSLMKYEMIKNFSLIEKKVYNFQFWTKYEISSIMSMMRNYGNMITMDDIHPKSGLLSKTPAQVRMIALALMRFFSPERTINSPVIIPTTLTNNAKYGPIPSLKENLIIDATDASILYKRICIFSLMNKALINITLKLSLKQQQQKTNDDNKEQNEEDDVLPDGKGWWTLEHCKILFDNMLRFGLDNLSNILLSPDLCFRKNLTDRDIEILTTGIYRNAPVFNLHDKEEESKIPPFLINDSSFFSFLRQFCGLNDTQYKQNSNENKAENRSQGDSSSATTTNHASSSAKNTRERVKKKKIRKQKIQFFIPKVKNFQFHFNSKTRFGSDIED</sequence>
<dbReference type="Gene3D" id="3.40.50.300">
    <property type="entry name" value="P-loop containing nucleotide triphosphate hydrolases"/>
    <property type="match status" value="1"/>
</dbReference>
<feature type="domain" description="Helicase ATP-binding" evidence="5">
    <location>
        <begin position="352"/>
        <end position="529"/>
    </location>
</feature>
<dbReference type="Gene3D" id="3.40.50.10810">
    <property type="entry name" value="Tandem AAA-ATPase domain"/>
    <property type="match status" value="1"/>
</dbReference>
<dbReference type="PANTHER" id="PTHR45623:SF14">
    <property type="entry name" value="CHROMODOMAIN-HELICASE-DNA-BINDING PROTEIN 1"/>
    <property type="match status" value="1"/>
</dbReference>
<dbReference type="InterPro" id="IPR027417">
    <property type="entry name" value="P-loop_NTPase"/>
</dbReference>
<dbReference type="InterPro" id="IPR049730">
    <property type="entry name" value="SNF2/RAD54-like_C"/>
</dbReference>
<keyword evidence="8" id="KW-1185">Reference proteome</keyword>
<feature type="compositionally biased region" description="Low complexity" evidence="4">
    <location>
        <begin position="1"/>
        <end position="22"/>
    </location>
</feature>
<evidence type="ECO:0000313" key="7">
    <source>
        <dbReference type="EMBL" id="KAK8875686.1"/>
    </source>
</evidence>
<dbReference type="CDD" id="cd18793">
    <property type="entry name" value="SF2_C_SNF"/>
    <property type="match status" value="1"/>
</dbReference>
<evidence type="ECO:0000256" key="1">
    <source>
        <dbReference type="ARBA" id="ARBA00004123"/>
    </source>
</evidence>
<reference evidence="7 8" key="1">
    <citation type="submission" date="2024-04" db="EMBL/GenBank/DDBJ databases">
        <title>Tritrichomonas musculus Genome.</title>
        <authorList>
            <person name="Alves-Ferreira E."/>
            <person name="Grigg M."/>
            <person name="Lorenzi H."/>
            <person name="Galac M."/>
        </authorList>
    </citation>
    <scope>NUCLEOTIDE SEQUENCE [LARGE SCALE GENOMIC DNA]</scope>
    <source>
        <strain evidence="7 8">EAF2021</strain>
    </source>
</reference>
<feature type="region of interest" description="Disordered" evidence="4">
    <location>
        <begin position="263"/>
        <end position="283"/>
    </location>
</feature>
<dbReference type="InterPro" id="IPR001650">
    <property type="entry name" value="Helicase_C-like"/>
</dbReference>
<dbReference type="Pfam" id="PF00176">
    <property type="entry name" value="SNF2-rel_dom"/>
    <property type="match status" value="1"/>
</dbReference>
<proteinExistence type="predicted"/>
<dbReference type="SMART" id="SM00487">
    <property type="entry name" value="DEXDc"/>
    <property type="match status" value="1"/>
</dbReference>
<evidence type="ECO:0000313" key="8">
    <source>
        <dbReference type="Proteomes" id="UP001470230"/>
    </source>
</evidence>
<keyword evidence="3" id="KW-0539">Nucleus</keyword>
<evidence type="ECO:0000256" key="3">
    <source>
        <dbReference type="ARBA" id="ARBA00023242"/>
    </source>
</evidence>
<comment type="subcellular location">
    <subcellularLocation>
        <location evidence="1">Nucleus</location>
    </subcellularLocation>
</comment>
<evidence type="ECO:0008006" key="9">
    <source>
        <dbReference type="Google" id="ProtNLM"/>
    </source>
</evidence>
<feature type="compositionally biased region" description="Low complexity" evidence="4">
    <location>
        <begin position="1483"/>
        <end position="1496"/>
    </location>
</feature>
<dbReference type="Proteomes" id="UP001470230">
    <property type="component" value="Unassembled WGS sequence"/>
</dbReference>
<feature type="region of interest" description="Disordered" evidence="4">
    <location>
        <begin position="1469"/>
        <end position="1509"/>
    </location>
</feature>
<feature type="compositionally biased region" description="Low complexity" evidence="4">
    <location>
        <begin position="854"/>
        <end position="869"/>
    </location>
</feature>
<dbReference type="Pfam" id="PF00271">
    <property type="entry name" value="Helicase_C"/>
    <property type="match status" value="1"/>
</dbReference>
<gene>
    <name evidence="7" type="ORF">M9Y10_005861</name>
</gene>
<comment type="caution">
    <text evidence="7">The sequence shown here is derived from an EMBL/GenBank/DDBJ whole genome shotgun (WGS) entry which is preliminary data.</text>
</comment>
<feature type="compositionally biased region" description="Polar residues" evidence="4">
    <location>
        <begin position="54"/>
        <end position="80"/>
    </location>
</feature>
<dbReference type="SUPFAM" id="SSF52540">
    <property type="entry name" value="P-loop containing nucleoside triphosphate hydrolases"/>
    <property type="match status" value="2"/>
</dbReference>
<evidence type="ECO:0000259" key="5">
    <source>
        <dbReference type="PROSITE" id="PS51192"/>
    </source>
</evidence>
<feature type="region of interest" description="Disordered" evidence="4">
    <location>
        <begin position="854"/>
        <end position="873"/>
    </location>
</feature>
<dbReference type="InterPro" id="IPR038718">
    <property type="entry name" value="SNF2-like_sf"/>
</dbReference>
<feature type="compositionally biased region" description="Basic and acidic residues" evidence="4">
    <location>
        <begin position="41"/>
        <end position="51"/>
    </location>
</feature>
<dbReference type="PROSITE" id="PS51192">
    <property type="entry name" value="HELICASE_ATP_BIND_1"/>
    <property type="match status" value="1"/>
</dbReference>
<keyword evidence="2" id="KW-0378">Hydrolase</keyword>
<evidence type="ECO:0000256" key="2">
    <source>
        <dbReference type="ARBA" id="ARBA00022801"/>
    </source>
</evidence>
<dbReference type="PANTHER" id="PTHR45623">
    <property type="entry name" value="CHROMODOMAIN-HELICASE-DNA-BINDING PROTEIN 3-RELATED-RELATED"/>
    <property type="match status" value="1"/>
</dbReference>
<feature type="region of interest" description="Disordered" evidence="4">
    <location>
        <begin position="1"/>
        <end position="85"/>
    </location>
</feature>
<name>A0ABR2JCQ5_9EUKA</name>
<dbReference type="InterPro" id="IPR000330">
    <property type="entry name" value="SNF2_N"/>
</dbReference>
<dbReference type="EMBL" id="JAPFFF010000012">
    <property type="protein sequence ID" value="KAK8875686.1"/>
    <property type="molecule type" value="Genomic_DNA"/>
</dbReference>
<protein>
    <recommendedName>
        <fullName evidence="9">SNF2 family N-terminal domain containing protein</fullName>
    </recommendedName>
</protein>
<dbReference type="InterPro" id="IPR014001">
    <property type="entry name" value="Helicase_ATP-bd"/>
</dbReference>
<evidence type="ECO:0000256" key="4">
    <source>
        <dbReference type="SAM" id="MobiDB-lite"/>
    </source>
</evidence>
<evidence type="ECO:0000259" key="6">
    <source>
        <dbReference type="PROSITE" id="PS51194"/>
    </source>
</evidence>
<organism evidence="7 8">
    <name type="scientific">Tritrichomonas musculus</name>
    <dbReference type="NCBI Taxonomy" id="1915356"/>
    <lineage>
        <taxon>Eukaryota</taxon>
        <taxon>Metamonada</taxon>
        <taxon>Parabasalia</taxon>
        <taxon>Tritrichomonadida</taxon>
        <taxon>Tritrichomonadidae</taxon>
        <taxon>Tritrichomonas</taxon>
    </lineage>
</organism>
<accession>A0ABR2JCQ5</accession>
<feature type="domain" description="Helicase C-terminal" evidence="6">
    <location>
        <begin position="656"/>
        <end position="813"/>
    </location>
</feature>
<dbReference type="PROSITE" id="PS51194">
    <property type="entry name" value="HELICASE_CTER"/>
    <property type="match status" value="1"/>
</dbReference>